<evidence type="ECO:0008006" key="4">
    <source>
        <dbReference type="Google" id="ProtNLM"/>
    </source>
</evidence>
<keyword evidence="3" id="KW-1185">Reference proteome</keyword>
<evidence type="ECO:0000313" key="2">
    <source>
        <dbReference type="EMBL" id="GAA1559271.1"/>
    </source>
</evidence>
<comment type="caution">
    <text evidence="2">The sequence shown here is derived from an EMBL/GenBank/DDBJ whole genome shotgun (WGS) entry which is preliminary data.</text>
</comment>
<feature type="chain" id="PRO_5045627540" description="Secreted protein" evidence="1">
    <location>
        <begin position="28"/>
        <end position="148"/>
    </location>
</feature>
<reference evidence="3" key="1">
    <citation type="journal article" date="2019" name="Int. J. Syst. Evol. Microbiol.">
        <title>The Global Catalogue of Microorganisms (GCM) 10K type strain sequencing project: providing services to taxonomists for standard genome sequencing and annotation.</title>
        <authorList>
            <consortium name="The Broad Institute Genomics Platform"/>
            <consortium name="The Broad Institute Genome Sequencing Center for Infectious Disease"/>
            <person name="Wu L."/>
            <person name="Ma J."/>
        </authorList>
    </citation>
    <scope>NUCLEOTIDE SEQUENCE [LARGE SCALE GENOMIC DNA]</scope>
    <source>
        <strain evidence="3">JCM 15933</strain>
    </source>
</reference>
<dbReference type="Proteomes" id="UP001501470">
    <property type="component" value="Unassembled WGS sequence"/>
</dbReference>
<sequence>MKVTKSKLGVAALAVGGVLAFAVPAGAAVNLQSESPGHGTVKIAKQAQLKANGAATVVTLNVSCPAGWLFTGYVSVTQAVGNITTGGSNRTSEITCTGYTQKVKVPVTASPAPFKVGDAYALGEIQVHSPGYQYFYANTGREIVNVQS</sequence>
<accession>A0ABP4NBR2</accession>
<feature type="signal peptide" evidence="1">
    <location>
        <begin position="1"/>
        <end position="27"/>
    </location>
</feature>
<protein>
    <recommendedName>
        <fullName evidence="4">Secreted protein</fullName>
    </recommendedName>
</protein>
<evidence type="ECO:0000313" key="3">
    <source>
        <dbReference type="Proteomes" id="UP001501470"/>
    </source>
</evidence>
<proteinExistence type="predicted"/>
<name>A0ABP4NBR2_9ACTN</name>
<gene>
    <name evidence="2" type="ORF">GCM10009827_095340</name>
</gene>
<dbReference type="EMBL" id="BAAAQD010000028">
    <property type="protein sequence ID" value="GAA1559271.1"/>
    <property type="molecule type" value="Genomic_DNA"/>
</dbReference>
<organism evidence="2 3">
    <name type="scientific">Dactylosporangium maewongense</name>
    <dbReference type="NCBI Taxonomy" id="634393"/>
    <lineage>
        <taxon>Bacteria</taxon>
        <taxon>Bacillati</taxon>
        <taxon>Actinomycetota</taxon>
        <taxon>Actinomycetes</taxon>
        <taxon>Micromonosporales</taxon>
        <taxon>Micromonosporaceae</taxon>
        <taxon>Dactylosporangium</taxon>
    </lineage>
</organism>
<evidence type="ECO:0000256" key="1">
    <source>
        <dbReference type="SAM" id="SignalP"/>
    </source>
</evidence>
<dbReference type="RefSeq" id="WP_344511432.1">
    <property type="nucleotide sequence ID" value="NZ_BAAAQD010000028.1"/>
</dbReference>
<keyword evidence="1" id="KW-0732">Signal</keyword>